<dbReference type="Proteomes" id="UP001209878">
    <property type="component" value="Unassembled WGS sequence"/>
</dbReference>
<protein>
    <recommendedName>
        <fullName evidence="6">LRRCT domain-containing protein</fullName>
    </recommendedName>
</protein>
<dbReference type="SMART" id="SM00369">
    <property type="entry name" value="LRR_TYP"/>
    <property type="match status" value="5"/>
</dbReference>
<dbReference type="GO" id="GO:0005886">
    <property type="term" value="C:plasma membrane"/>
    <property type="evidence" value="ECO:0007669"/>
    <property type="project" value="TreeGrafter"/>
</dbReference>
<organism evidence="7 8">
    <name type="scientific">Ridgeia piscesae</name>
    <name type="common">Tubeworm</name>
    <dbReference type="NCBI Taxonomy" id="27915"/>
    <lineage>
        <taxon>Eukaryota</taxon>
        <taxon>Metazoa</taxon>
        <taxon>Spiralia</taxon>
        <taxon>Lophotrochozoa</taxon>
        <taxon>Annelida</taxon>
        <taxon>Polychaeta</taxon>
        <taxon>Sedentaria</taxon>
        <taxon>Canalipalpata</taxon>
        <taxon>Sabellida</taxon>
        <taxon>Siboglinidae</taxon>
        <taxon>Ridgeia</taxon>
    </lineage>
</organism>
<keyword evidence="3" id="KW-0677">Repeat</keyword>
<keyword evidence="4" id="KW-0812">Transmembrane</keyword>
<dbReference type="InterPro" id="IPR032675">
    <property type="entry name" value="LRR_dom_sf"/>
</dbReference>
<keyword evidence="2 5" id="KW-0732">Signal</keyword>
<dbReference type="SMART" id="SM00082">
    <property type="entry name" value="LRRCT"/>
    <property type="match status" value="1"/>
</dbReference>
<dbReference type="PANTHER" id="PTHR24369:SF211">
    <property type="entry name" value="LEUCINE-RICH REPEAT-CONTAINING PROTEIN 15-LIKE"/>
    <property type="match status" value="1"/>
</dbReference>
<keyword evidence="8" id="KW-1185">Reference proteome</keyword>
<feature type="transmembrane region" description="Helical" evidence="4">
    <location>
        <begin position="661"/>
        <end position="686"/>
    </location>
</feature>
<evidence type="ECO:0000256" key="1">
    <source>
        <dbReference type="ARBA" id="ARBA00022614"/>
    </source>
</evidence>
<keyword evidence="4" id="KW-1133">Transmembrane helix</keyword>
<sequence length="707" mass="77116">MAPRPSTRPPLLRRLLLLVATLQIGTGTAATVPTCVQSHGCEGQLVTCDGAGDVPTTLPVGLRMLKLTNTTMTVLQNGTFSHLQKLVSLDLSGNGLVSVTPDALAGLPHLKHLDLSHNELCFGDEAFPPNAFRSATALRSLVMHSNMCPSGHVGYPDKALGQLSALETLVMNGLPNVTLGPGFAKMTSLKSLELSGKHCNMGRVSGNTFASLAQTHVSQLSMRACNISSLDESAFFPLSRLKSLNLACNKRIGLDDATEAIRKATNISLETVILDDVSNVTVILNKRVFGDHLRALRRLSLRANDMIAVDVRMMHLLPELRTVSAGYNPMSADSFYPDKNYLEIMHKASAFIHLEVVDASHLKATRASYRLRFCAPDHVDFDEYFREKPLIDDVTYTRLIGPDSHNRRRPSVIPLSLQVAFLDHSRYHSNVNVSVHNDMIVLNMSYTDADVLKGPMSGFDNLQVFDASHCHIYRIYSDALRGLGRLKYLNLQHNVIGERGDDIVDQFHGLRSLLELDLSYNKIASIGRDAFRDLASVRKLNLRGNKLTVLGFDVGHMASVVSVDVSDNVLVYGDPAFVKGAAGLESTTDVDLRGNPFVCNCSGAAFARWVLATPTTIPDKNNLTCVNGTGHTARIVAVGALVDFCPAPVIHDAGTRSRGHYIGIILGCFLVAVVLVFIVIAVVWHYGKRISGNSKVAYRLFDVKLSM</sequence>
<name>A0AAD9NNT6_RIDPI</name>
<dbReference type="InterPro" id="IPR001611">
    <property type="entry name" value="Leu-rich_rpt"/>
</dbReference>
<keyword evidence="4" id="KW-0472">Membrane</keyword>
<evidence type="ECO:0000256" key="2">
    <source>
        <dbReference type="ARBA" id="ARBA00022729"/>
    </source>
</evidence>
<proteinExistence type="predicted"/>
<evidence type="ECO:0000256" key="4">
    <source>
        <dbReference type="SAM" id="Phobius"/>
    </source>
</evidence>
<feature type="domain" description="LRRCT" evidence="6">
    <location>
        <begin position="595"/>
        <end position="646"/>
    </location>
</feature>
<feature type="signal peptide" evidence="5">
    <location>
        <begin position="1"/>
        <end position="30"/>
    </location>
</feature>
<gene>
    <name evidence="7" type="ORF">NP493_742g01062</name>
</gene>
<feature type="chain" id="PRO_5042129349" description="LRRCT domain-containing protein" evidence="5">
    <location>
        <begin position="31"/>
        <end position="707"/>
    </location>
</feature>
<dbReference type="SUPFAM" id="SSF52058">
    <property type="entry name" value="L domain-like"/>
    <property type="match status" value="2"/>
</dbReference>
<evidence type="ECO:0000313" key="7">
    <source>
        <dbReference type="EMBL" id="KAK2175253.1"/>
    </source>
</evidence>
<accession>A0AAD9NNT6</accession>
<dbReference type="PANTHER" id="PTHR24369">
    <property type="entry name" value="ANTIGEN BSP, PUTATIVE-RELATED"/>
    <property type="match status" value="1"/>
</dbReference>
<keyword evidence="1" id="KW-0433">Leucine-rich repeat</keyword>
<evidence type="ECO:0000259" key="6">
    <source>
        <dbReference type="SMART" id="SM00082"/>
    </source>
</evidence>
<dbReference type="InterPro" id="IPR000483">
    <property type="entry name" value="Cys-rich_flank_reg_C"/>
</dbReference>
<evidence type="ECO:0000256" key="5">
    <source>
        <dbReference type="SAM" id="SignalP"/>
    </source>
</evidence>
<evidence type="ECO:0000256" key="3">
    <source>
        <dbReference type="ARBA" id="ARBA00022737"/>
    </source>
</evidence>
<dbReference type="PRINTS" id="PR00019">
    <property type="entry name" value="LEURICHRPT"/>
</dbReference>
<comment type="caution">
    <text evidence="7">The sequence shown here is derived from an EMBL/GenBank/DDBJ whole genome shotgun (WGS) entry which is preliminary data.</text>
</comment>
<dbReference type="InterPro" id="IPR050541">
    <property type="entry name" value="LRR_TM_domain-containing"/>
</dbReference>
<reference evidence="7" key="1">
    <citation type="journal article" date="2023" name="Mol. Biol. Evol.">
        <title>Third-Generation Sequencing Reveals the Adaptive Role of the Epigenome in Three Deep-Sea Polychaetes.</title>
        <authorList>
            <person name="Perez M."/>
            <person name="Aroh O."/>
            <person name="Sun Y."/>
            <person name="Lan Y."/>
            <person name="Juniper S.K."/>
            <person name="Young C.R."/>
            <person name="Angers B."/>
            <person name="Qian P.Y."/>
        </authorList>
    </citation>
    <scope>NUCLEOTIDE SEQUENCE</scope>
    <source>
        <strain evidence="7">R07B-5</strain>
    </source>
</reference>
<dbReference type="AlphaFoldDB" id="A0AAD9NNT6"/>
<dbReference type="Gene3D" id="3.80.10.10">
    <property type="entry name" value="Ribonuclease Inhibitor"/>
    <property type="match status" value="2"/>
</dbReference>
<dbReference type="Pfam" id="PF13855">
    <property type="entry name" value="LRR_8"/>
    <property type="match status" value="2"/>
</dbReference>
<evidence type="ECO:0000313" key="8">
    <source>
        <dbReference type="Proteomes" id="UP001209878"/>
    </source>
</evidence>
<dbReference type="InterPro" id="IPR003591">
    <property type="entry name" value="Leu-rich_rpt_typical-subtyp"/>
</dbReference>
<dbReference type="EMBL" id="JAODUO010000741">
    <property type="protein sequence ID" value="KAK2175253.1"/>
    <property type="molecule type" value="Genomic_DNA"/>
</dbReference>
<dbReference type="PROSITE" id="PS51450">
    <property type="entry name" value="LRR"/>
    <property type="match status" value="1"/>
</dbReference>